<dbReference type="EMBL" id="NKUB01000012">
    <property type="protein sequence ID" value="PYD69242.1"/>
    <property type="molecule type" value="Genomic_DNA"/>
</dbReference>
<gene>
    <name evidence="1" type="ORF">CFR76_10305</name>
</gene>
<dbReference type="AlphaFoldDB" id="A0A2V4RNQ7"/>
<dbReference type="RefSeq" id="WP_019087113.1">
    <property type="nucleotide sequence ID" value="NZ_NKUB01000012.1"/>
</dbReference>
<protein>
    <submittedName>
        <fullName evidence="1">Antitoxin of toxin-antitoxin stability system</fullName>
    </submittedName>
</protein>
<dbReference type="Proteomes" id="UP000247371">
    <property type="component" value="Unassembled WGS sequence"/>
</dbReference>
<comment type="caution">
    <text evidence="1">The sequence shown here is derived from an EMBL/GenBank/DDBJ whole genome shotgun (WGS) entry which is preliminary data.</text>
</comment>
<reference evidence="1 2" key="1">
    <citation type="submission" date="2017-07" db="EMBL/GenBank/DDBJ databases">
        <title>A draft genome sequence of Komagataeibacter swingsii LMG 22125.</title>
        <authorList>
            <person name="Skraban J."/>
            <person name="Cleenwerck I."/>
            <person name="Vandamme P."/>
            <person name="Trcek J."/>
        </authorList>
    </citation>
    <scope>NUCLEOTIDE SEQUENCE [LARGE SCALE GENOMIC DNA]</scope>
    <source>
        <strain evidence="1 2">LMG 22125</strain>
    </source>
</reference>
<organism evidence="1 2">
    <name type="scientific">Komagataeibacter swingsii</name>
    <dbReference type="NCBI Taxonomy" id="215220"/>
    <lineage>
        <taxon>Bacteria</taxon>
        <taxon>Pseudomonadati</taxon>
        <taxon>Pseudomonadota</taxon>
        <taxon>Alphaproteobacteria</taxon>
        <taxon>Acetobacterales</taxon>
        <taxon>Acetobacteraceae</taxon>
        <taxon>Komagataeibacter</taxon>
    </lineage>
</organism>
<accession>A0A2V4RNQ7</accession>
<proteinExistence type="predicted"/>
<evidence type="ECO:0000313" key="1">
    <source>
        <dbReference type="EMBL" id="PYD69242.1"/>
    </source>
</evidence>
<name>A0A2V4RNQ7_9PROT</name>
<evidence type="ECO:0000313" key="2">
    <source>
        <dbReference type="Proteomes" id="UP000247371"/>
    </source>
</evidence>
<keyword evidence="2" id="KW-1185">Reference proteome</keyword>
<sequence length="214" mass="24839">MHEIIAVPVYQIDELSGSAREKARCWYRDFLHRFSWWDAVYEDFLQICGILGVDIATFLPRGAVTPEQGGPCLYFRGFSNQGDGASFEGIYRYERHASHEIRRYAPRDTQLHAIADTLAQIQRRNFYQLIARISQTGPYYHEFTMTVTVIRESQTGCEMTEDAAQILSDVMRDLARWLYRSLETAWDYESSDDAVDEAIRINEYTFTTNGIRFG</sequence>